<keyword evidence="3" id="KW-0804">Transcription</keyword>
<evidence type="ECO:0000313" key="7">
    <source>
        <dbReference type="Proteomes" id="UP000198757"/>
    </source>
</evidence>
<gene>
    <name evidence="6" type="ORF">SAMN04487894_103255</name>
</gene>
<feature type="transmembrane region" description="Helical" evidence="4">
    <location>
        <begin position="31"/>
        <end position="54"/>
    </location>
</feature>
<evidence type="ECO:0000256" key="3">
    <source>
        <dbReference type="ARBA" id="ARBA00023163"/>
    </source>
</evidence>
<keyword evidence="7" id="KW-1185">Reference proteome</keyword>
<evidence type="ECO:0000256" key="1">
    <source>
        <dbReference type="ARBA" id="ARBA00023015"/>
    </source>
</evidence>
<feature type="transmembrane region" description="Helical" evidence="4">
    <location>
        <begin position="133"/>
        <end position="155"/>
    </location>
</feature>
<dbReference type="STRING" id="1285928.SAMN04487894_103255"/>
<accession>A0A1G6NGD5</accession>
<proteinExistence type="predicted"/>
<keyword evidence="2" id="KW-0238">DNA-binding</keyword>
<dbReference type="EMBL" id="FMZO01000003">
    <property type="protein sequence ID" value="SDC66494.1"/>
    <property type="molecule type" value="Genomic_DNA"/>
</dbReference>
<dbReference type="AlphaFoldDB" id="A0A1G6NGD5"/>
<keyword evidence="1" id="KW-0805">Transcription regulation</keyword>
<dbReference type="PROSITE" id="PS00041">
    <property type="entry name" value="HTH_ARAC_FAMILY_1"/>
    <property type="match status" value="1"/>
</dbReference>
<evidence type="ECO:0000256" key="2">
    <source>
        <dbReference type="ARBA" id="ARBA00023125"/>
    </source>
</evidence>
<feature type="domain" description="HTH araC/xylS-type" evidence="5">
    <location>
        <begin position="267"/>
        <end position="374"/>
    </location>
</feature>
<reference evidence="7" key="1">
    <citation type="submission" date="2016-10" db="EMBL/GenBank/DDBJ databases">
        <authorList>
            <person name="Varghese N."/>
            <person name="Submissions S."/>
        </authorList>
    </citation>
    <scope>NUCLEOTIDE SEQUENCE [LARGE SCALE GENOMIC DNA]</scope>
    <source>
        <strain evidence="7">DSM 25811 / CCM 8410 / LMG 26954 / E90</strain>
    </source>
</reference>
<dbReference type="InterPro" id="IPR009057">
    <property type="entry name" value="Homeodomain-like_sf"/>
</dbReference>
<feature type="transmembrane region" description="Helical" evidence="4">
    <location>
        <begin position="93"/>
        <end position="113"/>
    </location>
</feature>
<feature type="transmembrane region" description="Helical" evidence="4">
    <location>
        <begin position="206"/>
        <end position="226"/>
    </location>
</feature>
<feature type="transmembrane region" description="Helical" evidence="4">
    <location>
        <begin position="176"/>
        <end position="200"/>
    </location>
</feature>
<dbReference type="SUPFAM" id="SSF46689">
    <property type="entry name" value="Homeodomain-like"/>
    <property type="match status" value="1"/>
</dbReference>
<keyword evidence="4" id="KW-0812">Transmembrane</keyword>
<dbReference type="PANTHER" id="PTHR43280:SF29">
    <property type="entry name" value="ARAC-FAMILY TRANSCRIPTIONAL REGULATOR"/>
    <property type="match status" value="1"/>
</dbReference>
<dbReference type="GO" id="GO:0043565">
    <property type="term" value="F:sequence-specific DNA binding"/>
    <property type="evidence" value="ECO:0007669"/>
    <property type="project" value="InterPro"/>
</dbReference>
<keyword evidence="4" id="KW-1133">Transmembrane helix</keyword>
<dbReference type="OrthoDB" id="9779074at2"/>
<organism evidence="6 7">
    <name type="scientific">Niabella drilacis (strain DSM 25811 / CCM 8410 / CCUG 62505 / LMG 26954 / E90)</name>
    <dbReference type="NCBI Taxonomy" id="1285928"/>
    <lineage>
        <taxon>Bacteria</taxon>
        <taxon>Pseudomonadati</taxon>
        <taxon>Bacteroidota</taxon>
        <taxon>Chitinophagia</taxon>
        <taxon>Chitinophagales</taxon>
        <taxon>Chitinophagaceae</taxon>
        <taxon>Niabella</taxon>
    </lineage>
</organism>
<dbReference type="PANTHER" id="PTHR43280">
    <property type="entry name" value="ARAC-FAMILY TRANSCRIPTIONAL REGULATOR"/>
    <property type="match status" value="1"/>
</dbReference>
<evidence type="ECO:0000256" key="4">
    <source>
        <dbReference type="SAM" id="Phobius"/>
    </source>
</evidence>
<dbReference type="SMART" id="SM00342">
    <property type="entry name" value="HTH_ARAC"/>
    <property type="match status" value="1"/>
</dbReference>
<name>A0A1G6NGD5_NIADE</name>
<dbReference type="Pfam" id="PF12833">
    <property type="entry name" value="HTH_18"/>
    <property type="match status" value="1"/>
</dbReference>
<sequence>MFALNICLALNLIILFVAFFFRKNNALPNKILALILLDTAISFLGNASITGGIFEQFPYFFFLSWCTNAYFGPLVFAYTCLFTGAAINLKHPIWLVAFLLCIFGWSFPVTYLMLPVPARPGFAASLLQEPLPWQMTVINIVGMLLILASVAASAIKIARYKRRLFTTISNLEKTKLSFITKFVALGGILTLITSVLYLVLPQYLVEYLYLPCLITLIYFFILYYSFRHHAIFTTETYEQFLEETRPVVEEYAGPAAKQAAVPQNELEILAARIEDFLMQSGTYTDPDFTINMLADNMRVPVEKISAAINKVMNKNFFELVNEKRVDKAKLLLDNKINQITIEAIAYESGFNSRASFYRAFKKYTALTPSEYLSQLS</sequence>
<dbReference type="PROSITE" id="PS01124">
    <property type="entry name" value="HTH_ARAC_FAMILY_2"/>
    <property type="match status" value="1"/>
</dbReference>
<feature type="transmembrane region" description="Helical" evidence="4">
    <location>
        <begin position="60"/>
        <end position="81"/>
    </location>
</feature>
<dbReference type="Proteomes" id="UP000198757">
    <property type="component" value="Unassembled WGS sequence"/>
</dbReference>
<protein>
    <submittedName>
        <fullName evidence="6">Helix-turn-helix domain-containing protein</fullName>
    </submittedName>
</protein>
<keyword evidence="4" id="KW-0472">Membrane</keyword>
<dbReference type="InterPro" id="IPR018060">
    <property type="entry name" value="HTH_AraC"/>
</dbReference>
<evidence type="ECO:0000259" key="5">
    <source>
        <dbReference type="PROSITE" id="PS01124"/>
    </source>
</evidence>
<dbReference type="GO" id="GO:0003700">
    <property type="term" value="F:DNA-binding transcription factor activity"/>
    <property type="evidence" value="ECO:0007669"/>
    <property type="project" value="InterPro"/>
</dbReference>
<feature type="transmembrane region" description="Helical" evidence="4">
    <location>
        <begin position="6"/>
        <end position="22"/>
    </location>
</feature>
<evidence type="ECO:0000313" key="6">
    <source>
        <dbReference type="EMBL" id="SDC66494.1"/>
    </source>
</evidence>
<dbReference type="InterPro" id="IPR018062">
    <property type="entry name" value="HTH_AraC-typ_CS"/>
</dbReference>
<dbReference type="RefSeq" id="WP_143019694.1">
    <property type="nucleotide sequence ID" value="NZ_FMZO01000003.1"/>
</dbReference>
<dbReference type="Gene3D" id="1.10.10.60">
    <property type="entry name" value="Homeodomain-like"/>
    <property type="match status" value="1"/>
</dbReference>